<protein>
    <submittedName>
        <fullName evidence="2">Uncharacterized protein</fullName>
    </submittedName>
</protein>
<dbReference type="InParanoid" id="A0A024GHU9"/>
<dbReference type="InterPro" id="IPR033192">
    <property type="entry name" value="ODAD3"/>
</dbReference>
<dbReference type="PANTHER" id="PTHR46518:SF1">
    <property type="entry name" value="OUTER DYNEIN ARM-DOCKING COMPLEX SUBUNIT 3"/>
    <property type="match status" value="1"/>
</dbReference>
<dbReference type="OrthoDB" id="71318at2759"/>
<gene>
    <name evidence="2" type="ORF">BN9_072250</name>
</gene>
<dbReference type="Proteomes" id="UP000053237">
    <property type="component" value="Unassembled WGS sequence"/>
</dbReference>
<dbReference type="GO" id="GO:0003341">
    <property type="term" value="P:cilium movement"/>
    <property type="evidence" value="ECO:0007669"/>
    <property type="project" value="InterPro"/>
</dbReference>
<dbReference type="GO" id="GO:0097542">
    <property type="term" value="C:ciliary tip"/>
    <property type="evidence" value="ECO:0007669"/>
    <property type="project" value="TreeGrafter"/>
</dbReference>
<dbReference type="GO" id="GO:0036064">
    <property type="term" value="C:ciliary basal body"/>
    <property type="evidence" value="ECO:0007669"/>
    <property type="project" value="TreeGrafter"/>
</dbReference>
<dbReference type="GO" id="GO:0036158">
    <property type="term" value="P:outer dynein arm assembly"/>
    <property type="evidence" value="ECO:0007669"/>
    <property type="project" value="InterPro"/>
</dbReference>
<sequence>MDFTDLSTVDTCGETAATAISSEANRSRLLPLLENGRKSSYQFSESVTQKSPSKMYRITHKRDLVEAVRKVNSPLVFPSRRQDGFHNNAIRVLSPVQTARKPPEASTESNTTISAQNDLISLRNHVLLQARKYNELKMLSDLKERELCTLLDELQSIQLETHELNRIERRETPIAQQNAKMQQEIAQSTAITDEQVVLHRRYQQMVRRLITEQVSADAQLTAITERVHQSTQECNQVKDLSRHLESGRNRTVQIVQELHHQLKIERKYRQKELNEREIQAKNAKRMELWRLQRIQDRNALEVEFSVHEPSIDGITFDPHIAKPLTKSQNHILDPNQMRIRSIESLEEELQTLESKATLLRREKHRIQCHYDTLKACGDPSCPTREEMVSVKAQVAELKAACKISKSEYERLLDTIASIRQGSQCLAQRLTVFDDILTRELGKWSQIPPFDEIVDENEPSSNHSRDLFQRIQLRLMGMLRIVDKQRENIDEDCIRLNRSIPTLRPNWSEPNFHPNNIRVRAPATSDDETNTHTIDTARSSVSDVQSAVPSRKVLKLYSARQSADLNRRKVGEYQCDQRPSDCHM</sequence>
<comment type="caution">
    <text evidence="2">The sequence shown here is derived from an EMBL/GenBank/DDBJ whole genome shotgun (WGS) entry which is preliminary data.</text>
</comment>
<reference evidence="2 3" key="1">
    <citation type="submission" date="2012-05" db="EMBL/GenBank/DDBJ databases">
        <title>Recombination and specialization in a pathogen metapopulation.</title>
        <authorList>
            <person name="Gardiner A."/>
            <person name="Kemen E."/>
            <person name="Schultz-Larsen T."/>
            <person name="MacLean D."/>
            <person name="Van Oosterhout C."/>
            <person name="Jones J.D.G."/>
        </authorList>
    </citation>
    <scope>NUCLEOTIDE SEQUENCE [LARGE SCALE GENOMIC DNA]</scope>
    <source>
        <strain evidence="2 3">Ac Nc2</strain>
    </source>
</reference>
<dbReference type="AlphaFoldDB" id="A0A024GHU9"/>
<keyword evidence="3" id="KW-1185">Reference proteome</keyword>
<evidence type="ECO:0000313" key="3">
    <source>
        <dbReference type="Proteomes" id="UP000053237"/>
    </source>
</evidence>
<feature type="coiled-coil region" evidence="1">
    <location>
        <begin position="335"/>
        <end position="362"/>
    </location>
</feature>
<evidence type="ECO:0000313" key="2">
    <source>
        <dbReference type="EMBL" id="CCI46296.1"/>
    </source>
</evidence>
<dbReference type="EMBL" id="CAIX01000122">
    <property type="protein sequence ID" value="CCI46296.1"/>
    <property type="molecule type" value="Genomic_DNA"/>
</dbReference>
<evidence type="ECO:0000256" key="1">
    <source>
        <dbReference type="SAM" id="Coils"/>
    </source>
</evidence>
<name>A0A024GHU9_9STRA</name>
<dbReference type="GO" id="GO:0035253">
    <property type="term" value="C:ciliary rootlet"/>
    <property type="evidence" value="ECO:0007669"/>
    <property type="project" value="TreeGrafter"/>
</dbReference>
<proteinExistence type="predicted"/>
<accession>A0A024GHU9</accession>
<organism evidence="2 3">
    <name type="scientific">Albugo candida</name>
    <dbReference type="NCBI Taxonomy" id="65357"/>
    <lineage>
        <taxon>Eukaryota</taxon>
        <taxon>Sar</taxon>
        <taxon>Stramenopiles</taxon>
        <taxon>Oomycota</taxon>
        <taxon>Peronosporomycetes</taxon>
        <taxon>Albuginales</taxon>
        <taxon>Albuginaceae</taxon>
        <taxon>Albugo</taxon>
    </lineage>
</organism>
<keyword evidence="1" id="KW-0175">Coiled coil</keyword>
<dbReference type="PANTHER" id="PTHR46518">
    <property type="entry name" value="COILED-COIL DOMAIN-CONTAINING PROTEIN 151"/>
    <property type="match status" value="1"/>
</dbReference>